<dbReference type="PANTHER" id="PTHR43105:SF4">
    <property type="entry name" value="PROTEIN YDEP"/>
    <property type="match status" value="1"/>
</dbReference>
<evidence type="ECO:0000313" key="6">
    <source>
        <dbReference type="EMBL" id="BCT93404.1"/>
    </source>
</evidence>
<feature type="domain" description="Molybdopterin oxidoreductase" evidence="4">
    <location>
        <begin position="104"/>
        <end position="401"/>
    </location>
</feature>
<evidence type="ECO:0000259" key="4">
    <source>
        <dbReference type="Pfam" id="PF00384"/>
    </source>
</evidence>
<dbReference type="InterPro" id="IPR010046">
    <property type="entry name" value="Mopterin_OxRdtse_a_bac"/>
</dbReference>
<dbReference type="InterPro" id="IPR006656">
    <property type="entry name" value="Mopterin_OxRdtase"/>
</dbReference>
<dbReference type="SUPFAM" id="SSF53706">
    <property type="entry name" value="Formate dehydrogenase/DMSO reductase, domains 1-3"/>
    <property type="match status" value="1"/>
</dbReference>
<evidence type="ECO:0000259" key="5">
    <source>
        <dbReference type="Pfam" id="PF01568"/>
    </source>
</evidence>
<dbReference type="SUPFAM" id="SSF50692">
    <property type="entry name" value="ADC-like"/>
    <property type="match status" value="1"/>
</dbReference>
<keyword evidence="7" id="KW-1185">Reference proteome</keyword>
<evidence type="ECO:0000256" key="3">
    <source>
        <dbReference type="ARBA" id="ARBA00023014"/>
    </source>
</evidence>
<reference evidence="6 7" key="1">
    <citation type="submission" date="2021-03" db="EMBL/GenBank/DDBJ databases">
        <title>Complete Genome Sequences of Two Lysobacter Strains Isolated from Sea Water (Lysobacter caseinilyticus) and Soil (Lysobacter helvus) in South Korea.</title>
        <authorList>
            <person name="Watanabe Y."/>
            <person name="Arakawa K."/>
        </authorList>
    </citation>
    <scope>NUCLEOTIDE SEQUENCE [LARGE SCALE GENOMIC DNA]</scope>
    <source>
        <strain evidence="6 7">KVB24</strain>
    </source>
</reference>
<keyword evidence="3" id="KW-0411">Iron-sulfur</keyword>
<proteinExistence type="predicted"/>
<keyword evidence="1" id="KW-0479">Metal-binding</keyword>
<evidence type="ECO:0000256" key="2">
    <source>
        <dbReference type="ARBA" id="ARBA00023004"/>
    </source>
</evidence>
<dbReference type="PIRSF" id="PIRSF000144">
    <property type="entry name" value="CbbBc"/>
    <property type="match status" value="1"/>
</dbReference>
<name>A0ABM7Q7P7_9GAMM</name>
<keyword evidence="2" id="KW-0408">Iron</keyword>
<dbReference type="InterPro" id="IPR009010">
    <property type="entry name" value="Asp_de-COase-like_dom_sf"/>
</dbReference>
<dbReference type="Gene3D" id="2.40.40.20">
    <property type="match status" value="1"/>
</dbReference>
<dbReference type="NCBIfam" id="TIGR01701">
    <property type="entry name" value="Fdhalpha-like"/>
    <property type="match status" value="1"/>
</dbReference>
<protein>
    <submittedName>
        <fullName evidence="6">Oxidoreductase</fullName>
    </submittedName>
</protein>
<accession>A0ABM7Q7P7</accession>
<dbReference type="Pfam" id="PF01568">
    <property type="entry name" value="Molydop_binding"/>
    <property type="match status" value="1"/>
</dbReference>
<dbReference type="RefSeq" id="WP_213434325.1">
    <property type="nucleotide sequence ID" value="NZ_AP024545.1"/>
</dbReference>
<dbReference type="InterPro" id="IPR037951">
    <property type="entry name" value="MopB_CT_YdeP"/>
</dbReference>
<dbReference type="EMBL" id="AP024545">
    <property type="protein sequence ID" value="BCT93404.1"/>
    <property type="molecule type" value="Genomic_DNA"/>
</dbReference>
<dbReference type="Gene3D" id="3.40.50.740">
    <property type="match status" value="1"/>
</dbReference>
<dbReference type="Pfam" id="PF00384">
    <property type="entry name" value="Molybdopterin"/>
    <property type="match status" value="1"/>
</dbReference>
<dbReference type="Proteomes" id="UP000681317">
    <property type="component" value="Chromosome"/>
</dbReference>
<organism evidence="6 7">
    <name type="scientific">Noviluteimonas caseinilytica</name>
    <dbReference type="NCBI Taxonomy" id="2675101"/>
    <lineage>
        <taxon>Bacteria</taxon>
        <taxon>Pseudomonadati</taxon>
        <taxon>Pseudomonadota</taxon>
        <taxon>Gammaproteobacteria</taxon>
        <taxon>Lysobacterales</taxon>
        <taxon>Lysobacteraceae</taxon>
        <taxon>Noviluteimonas</taxon>
    </lineage>
</organism>
<dbReference type="InterPro" id="IPR006657">
    <property type="entry name" value="MoPterin_dinucl-bd_dom"/>
</dbReference>
<dbReference type="InterPro" id="IPR050123">
    <property type="entry name" value="Prok_molybdopt-oxidoreductase"/>
</dbReference>
<feature type="domain" description="Molybdopterin dinucleotide-binding" evidence="5">
    <location>
        <begin position="643"/>
        <end position="749"/>
    </location>
</feature>
<evidence type="ECO:0000313" key="7">
    <source>
        <dbReference type="Proteomes" id="UP000681317"/>
    </source>
</evidence>
<evidence type="ECO:0000256" key="1">
    <source>
        <dbReference type="ARBA" id="ARBA00022723"/>
    </source>
</evidence>
<sequence>MTKLEAPAGGRGALRGTVRAWREQGIAMKLVQSFLVANKVTGFDCPGCAFPDKPGRPLVDSCEQGQKAIAWEMTRKAAGADFFDGKTPADLQALGDFDLEFQGRLTTPVLYEAARGTFRAIDWDEAYAIAARELRALDPDTVAFYASGRSSNEAAFLWQLAARVYGSPHLPDSSNFCHEPSGHALTESIGTRKGTCTLDDFEHADLFIVIGQNPASNHPRMMGALHEAKQRGATILAINPLREKGFTNFSDPKDIGELVTNRGIEVADAVYQVTLGGDMALLKGVMKALLERERGAPGTVFDHAFIAAHTEGVDALLADLDACAWTELVARSGVTEAQMREIADHYAAANATMITWCMGLTHHPEAVATIQQVLNLLLLRGNIGRRGTGAMPVRGHSNVQGDRTMGATSTVTQRWLDNLEATFPGAPLCRDGGRDAAGVLDGLFDGHMQGLLTLGGNFGVAAPDSPRVLAALERLPFTLHIATKLNRTHCHPGAVGLLLPTLGRTDRDLRASGEQCISTEDSSSTVRASRGVQAPINERQRSEPVIVAELAQALGCAPTVPWDEFAQDYAAIRARIERCQQGVTDGFERYNDRLLQDGRFALPNAAAERQWNTASGKARFVAHAFDDDTPLARARRVHGDAVLTLMTMRAHDQFNTTVYSHDDRYRGVAGDRRVLFANAQDLAARGLADGDCVDIETLVDDGHERRVTAFTAHAWDIPKGCCAAYFPEASSLIAASVYSAGSRTPLYKEMPVRVTKSALTSA</sequence>
<gene>
    <name evidence="6" type="ORF">LYSCAS_24280</name>
</gene>
<dbReference type="PANTHER" id="PTHR43105">
    <property type="entry name" value="RESPIRATORY NITRATE REDUCTASE"/>
    <property type="match status" value="1"/>
</dbReference>
<dbReference type="CDD" id="cd02787">
    <property type="entry name" value="MopB_CT_ydeP"/>
    <property type="match status" value="1"/>
</dbReference>
<dbReference type="Gene3D" id="3.40.228.10">
    <property type="entry name" value="Dimethylsulfoxide Reductase, domain 2"/>
    <property type="match status" value="1"/>
</dbReference>